<reference evidence="1 2" key="1">
    <citation type="submission" date="2019-04" db="EMBL/GenBank/DDBJ databases">
        <title>Friends and foes A comparative genomics study of 23 Aspergillus species from section Flavi.</title>
        <authorList>
            <consortium name="DOE Joint Genome Institute"/>
            <person name="Kjaerbolling I."/>
            <person name="Vesth T."/>
            <person name="Frisvad J.C."/>
            <person name="Nybo J.L."/>
            <person name="Theobald S."/>
            <person name="Kildgaard S."/>
            <person name="Isbrandt T."/>
            <person name="Kuo A."/>
            <person name="Sato A."/>
            <person name="Lyhne E.K."/>
            <person name="Kogle M.E."/>
            <person name="Wiebenga A."/>
            <person name="Kun R.S."/>
            <person name="Lubbers R.J."/>
            <person name="Makela M.R."/>
            <person name="Barry K."/>
            <person name="Chovatia M."/>
            <person name="Clum A."/>
            <person name="Daum C."/>
            <person name="Haridas S."/>
            <person name="He G."/>
            <person name="LaButti K."/>
            <person name="Lipzen A."/>
            <person name="Mondo S."/>
            <person name="Riley R."/>
            <person name="Salamov A."/>
            <person name="Simmons B.A."/>
            <person name="Magnuson J.K."/>
            <person name="Henrissat B."/>
            <person name="Mortensen U.H."/>
            <person name="Larsen T.O."/>
            <person name="Devries R.P."/>
            <person name="Grigoriev I.V."/>
            <person name="Machida M."/>
            <person name="Baker S.E."/>
            <person name="Andersen M.R."/>
        </authorList>
    </citation>
    <scope>NUCLEOTIDE SEQUENCE [LARGE SCALE GENOMIC DNA]</scope>
    <source>
        <strain evidence="1 2">CBS 117625</strain>
    </source>
</reference>
<dbReference type="GeneID" id="43648016"/>
<sequence>MRRKWSQPRARHRRLMYCTCSGCFVCLYLYLSFPQLVSVGNTVRAREVPLLTRLFHRQWTSLIASCRIHTCVSRISLCALDSATYWVVTPASYRGFRLVRFRLILLPRPRSSGIWQQPSLASLLIPSALTFNRILTRLRGISADLHRSLVGKPTRSPDCLLAISAFSTLAHTFTDAVCARRFRSPTADVEFSICDLARLLENR</sequence>
<dbReference type="RefSeq" id="XP_031914454.1">
    <property type="nucleotide sequence ID" value="XM_032063806.1"/>
</dbReference>
<dbReference type="AlphaFoldDB" id="A0A5N6SX76"/>
<proteinExistence type="predicted"/>
<organism evidence="1 2">
    <name type="scientific">Aspergillus pseudotamarii</name>
    <dbReference type="NCBI Taxonomy" id="132259"/>
    <lineage>
        <taxon>Eukaryota</taxon>
        <taxon>Fungi</taxon>
        <taxon>Dikarya</taxon>
        <taxon>Ascomycota</taxon>
        <taxon>Pezizomycotina</taxon>
        <taxon>Eurotiomycetes</taxon>
        <taxon>Eurotiomycetidae</taxon>
        <taxon>Eurotiales</taxon>
        <taxon>Aspergillaceae</taxon>
        <taxon>Aspergillus</taxon>
        <taxon>Aspergillus subgen. Circumdati</taxon>
    </lineage>
</organism>
<protein>
    <submittedName>
        <fullName evidence="1">Uncharacterized protein</fullName>
    </submittedName>
</protein>
<evidence type="ECO:0000313" key="1">
    <source>
        <dbReference type="EMBL" id="KAE8138391.1"/>
    </source>
</evidence>
<keyword evidence="2" id="KW-1185">Reference proteome</keyword>
<accession>A0A5N6SX76</accession>
<dbReference type="Proteomes" id="UP000325672">
    <property type="component" value="Unassembled WGS sequence"/>
</dbReference>
<name>A0A5N6SX76_ASPPS</name>
<dbReference type="EMBL" id="ML743571">
    <property type="protein sequence ID" value="KAE8138391.1"/>
    <property type="molecule type" value="Genomic_DNA"/>
</dbReference>
<evidence type="ECO:0000313" key="2">
    <source>
        <dbReference type="Proteomes" id="UP000325672"/>
    </source>
</evidence>
<gene>
    <name evidence="1" type="ORF">BDV38DRAFT_70484</name>
</gene>